<dbReference type="Gene3D" id="3.30.70.1620">
    <property type="match status" value="1"/>
</dbReference>
<feature type="coiled-coil region" evidence="6">
    <location>
        <begin position="167"/>
        <end position="201"/>
    </location>
</feature>
<dbReference type="GO" id="GO:0030261">
    <property type="term" value="P:chromosome condensation"/>
    <property type="evidence" value="ECO:0007669"/>
    <property type="project" value="InterPro"/>
</dbReference>
<gene>
    <name evidence="6" type="primary">smc</name>
    <name evidence="9" type="ORF">BN381_330023</name>
</gene>
<dbReference type="GO" id="GO:0005524">
    <property type="term" value="F:ATP binding"/>
    <property type="evidence" value="ECO:0007669"/>
    <property type="project" value="UniProtKB-UniRule"/>
</dbReference>
<evidence type="ECO:0000259" key="8">
    <source>
        <dbReference type="SMART" id="SM00968"/>
    </source>
</evidence>
<organism evidence="9 10">
    <name type="scientific">Candidatus Neomicrothrix parvicella RN1</name>
    <dbReference type="NCBI Taxonomy" id="1229780"/>
    <lineage>
        <taxon>Bacteria</taxon>
        <taxon>Bacillati</taxon>
        <taxon>Actinomycetota</taxon>
        <taxon>Acidimicrobiia</taxon>
        <taxon>Acidimicrobiales</taxon>
        <taxon>Microthrixaceae</taxon>
        <taxon>Candidatus Neomicrothrix</taxon>
    </lineage>
</organism>
<evidence type="ECO:0000256" key="1">
    <source>
        <dbReference type="ARBA" id="ARBA00022490"/>
    </source>
</evidence>
<keyword evidence="1 6" id="KW-0963">Cytoplasm</keyword>
<dbReference type="RefSeq" id="WP_012227537.1">
    <property type="nucleotide sequence ID" value="NZ_HG422565.1"/>
</dbReference>
<keyword evidence="3 6" id="KW-0067">ATP-binding</keyword>
<feature type="binding site" evidence="6">
    <location>
        <begin position="32"/>
        <end position="39"/>
    </location>
    <ligand>
        <name>ATP</name>
        <dbReference type="ChEBI" id="CHEBI:30616"/>
    </ligand>
</feature>
<dbReference type="STRING" id="1229780.BN381_330023"/>
<dbReference type="PANTHER" id="PTHR43977">
    <property type="entry name" value="STRUCTURAL MAINTENANCE OF CHROMOSOMES PROTEIN 3"/>
    <property type="match status" value="1"/>
</dbReference>
<evidence type="ECO:0000256" key="4">
    <source>
        <dbReference type="ARBA" id="ARBA00023054"/>
    </source>
</evidence>
<dbReference type="InterPro" id="IPR027417">
    <property type="entry name" value="P-loop_NTPase"/>
</dbReference>
<dbReference type="eggNOG" id="COG1196">
    <property type="taxonomic scope" value="Bacteria"/>
</dbReference>
<protein>
    <recommendedName>
        <fullName evidence="6">Chromosome partition protein Smc</fullName>
    </recommendedName>
</protein>
<evidence type="ECO:0000313" key="9">
    <source>
        <dbReference type="EMBL" id="CCM64038.1"/>
    </source>
</evidence>
<dbReference type="SMART" id="SM00968">
    <property type="entry name" value="SMC_hinge"/>
    <property type="match status" value="1"/>
</dbReference>
<dbReference type="EMBL" id="CANL01000027">
    <property type="protein sequence ID" value="CCM64038.1"/>
    <property type="molecule type" value="Genomic_DNA"/>
</dbReference>
<dbReference type="InterPro" id="IPR003395">
    <property type="entry name" value="RecF/RecN/SMC_N"/>
</dbReference>
<dbReference type="InterPro" id="IPR010935">
    <property type="entry name" value="SMC_hinge"/>
</dbReference>
<comment type="domain">
    <text evidence="6">Contains large globular domains required for ATP hydrolysis at each terminus and a third globular domain forming a flexible hinge near the middle of the molecule. These domains are separated by coiled-coil structures.</text>
</comment>
<dbReference type="InterPro" id="IPR036277">
    <property type="entry name" value="SMC_hinge_sf"/>
</dbReference>
<dbReference type="GO" id="GO:0006260">
    <property type="term" value="P:DNA replication"/>
    <property type="evidence" value="ECO:0007669"/>
    <property type="project" value="UniProtKB-UniRule"/>
</dbReference>
<dbReference type="InterPro" id="IPR024704">
    <property type="entry name" value="SMC"/>
</dbReference>
<evidence type="ECO:0000256" key="7">
    <source>
        <dbReference type="SAM" id="MobiDB-lite"/>
    </source>
</evidence>
<keyword evidence="10" id="KW-1185">Reference proteome</keyword>
<dbReference type="OrthoDB" id="9808768at2"/>
<evidence type="ECO:0000256" key="5">
    <source>
        <dbReference type="ARBA" id="ARBA00023125"/>
    </source>
</evidence>
<dbReference type="GO" id="GO:0005694">
    <property type="term" value="C:chromosome"/>
    <property type="evidence" value="ECO:0007669"/>
    <property type="project" value="InterPro"/>
</dbReference>
<dbReference type="AlphaFoldDB" id="R4YZZ0"/>
<dbReference type="GO" id="GO:0007059">
    <property type="term" value="P:chromosome segregation"/>
    <property type="evidence" value="ECO:0007669"/>
    <property type="project" value="UniProtKB-UniRule"/>
</dbReference>
<evidence type="ECO:0000256" key="3">
    <source>
        <dbReference type="ARBA" id="ARBA00022840"/>
    </source>
</evidence>
<dbReference type="SUPFAM" id="SSF75553">
    <property type="entry name" value="Smc hinge domain"/>
    <property type="match status" value="1"/>
</dbReference>
<dbReference type="GO" id="GO:0005737">
    <property type="term" value="C:cytoplasm"/>
    <property type="evidence" value="ECO:0007669"/>
    <property type="project" value="UniProtKB-SubCell"/>
</dbReference>
<sequence length="1157" mass="124487">MFLKSLQLKGFKSFADSTTLRMEPGVTVVVGPNGSGKSNVVDAIGWVLGAQAPSAVRSAKMDDVIFAGADNRSALGRAEVSLTIDNSAGMLPIEFAEVTIKRVLFRSGDSEYSINGAPCRLLDVQDLLSDSGVGRTQHVIISQGQIDAVLNAKAEDRRAIIEEAAGILKHRKRKERAERRLNSTEANLTRVSDLLREVRRQLRPLGRQAEAARRHGDLTAELSALRIHLLGKRLAGLRRQLNERAADGETMRTEDQRLRAALADLDARVVVAETNLAALGEVDHSGLLTRYEALRERARGQGALLAERRRNLARERESFIDEGVIAALEAEGAQLDLDLAGVDNDTDTLGSSESEWRRAEDGLATARADFEATWGGGVPKPSGDAAATRAELGALRRGIDQQERDTLRLNQRRDQLGQRLTGLAEELELAQAELAQGDEDHDALVAALDSRVQAAGTALSAADTEARGAADDRASWAARAKALGQALDAARSRAGAAALAEVDGYLGTLLDLVEVDAGWEAAFQAAAGDSLASVVMADPTSARRALETLSVDGAAGAVLALGASRGAPTEGPIPGTSMVGAHVRAKAAPESAAVDRLLGALLGGTVCVDGGWAEAVDVALANQGRVVVTRDGDRFGLTGWRVGTSTTEATGAALEEAEARAQEAQAADDLAATGLNIAKATVREAEGELRQAERARDSAQATRRSARERIERSTRSIAEAEGEAVRLDADVAELAERHRADGDHRLELERRLPALEAEEADLAERERALGEVRARLDERAAATAALRRDLEVRAAGVEERRRLLTNRRVSVRDRLERNRAEAEAAAERRVELDARAEATERLATFVAKRLGVVESDLVGVREARRAQSEQARALTGELETLRSERVASERSLGELSERRHQAEVADAELKLRLETLTEQVRTELEVEPEVAEAAPAPELPEGIGAAEHLRVLERELRLMGPINPLALAEFAELSERHEFLGAQLEDVRSSRRELSKIIKAVDDEIVSVFAAAYADVAGHFEALFSTLFPGGEGSLSLTDPNDLLNTGIELKARPSGKNVRKLSLLSGGERSLTALAYLFAVFRSRPSPFYVMDEVEAALDDVNLHRFLDLVAEFRDAAQLIIVSHQKRTMEAADVLYGVTMEPGGSSKVLSEKRVAG</sequence>
<dbReference type="GO" id="GO:0007062">
    <property type="term" value="P:sister chromatid cohesion"/>
    <property type="evidence" value="ECO:0007669"/>
    <property type="project" value="InterPro"/>
</dbReference>
<feature type="compositionally biased region" description="Basic and acidic residues" evidence="7">
    <location>
        <begin position="688"/>
        <end position="697"/>
    </location>
</feature>
<feature type="coiled-coil region" evidence="6">
    <location>
        <begin position="399"/>
        <end position="440"/>
    </location>
</feature>
<comment type="subunit">
    <text evidence="6">Homodimer.</text>
</comment>
<proteinExistence type="inferred from homology"/>
<dbReference type="NCBIfam" id="TIGR02168">
    <property type="entry name" value="SMC_prok_B"/>
    <property type="match status" value="1"/>
</dbReference>
<evidence type="ECO:0000256" key="2">
    <source>
        <dbReference type="ARBA" id="ARBA00022741"/>
    </source>
</evidence>
<name>R4YZZ0_9ACTN</name>
<dbReference type="Gene3D" id="3.40.50.300">
    <property type="entry name" value="P-loop containing nucleotide triphosphate hydrolases"/>
    <property type="match status" value="2"/>
</dbReference>
<evidence type="ECO:0000256" key="6">
    <source>
        <dbReference type="HAMAP-Rule" id="MF_01894"/>
    </source>
</evidence>
<dbReference type="HAMAP" id="MF_01894">
    <property type="entry name" value="Smc_prok"/>
    <property type="match status" value="1"/>
</dbReference>
<feature type="compositionally biased region" description="Basic and acidic residues" evidence="7">
    <location>
        <begin position="705"/>
        <end position="714"/>
    </location>
</feature>
<feature type="domain" description="SMC hinge" evidence="8">
    <location>
        <begin position="503"/>
        <end position="619"/>
    </location>
</feature>
<reference evidence="9 10" key="1">
    <citation type="journal article" date="2013" name="ISME J.">
        <title>Metabolic model for the filamentous 'Candidatus Microthrix parvicella' based on genomic and metagenomic analyses.</title>
        <authorList>
            <person name="Jon McIlroy S."/>
            <person name="Kristiansen R."/>
            <person name="Albertsen M."/>
            <person name="Michael Karst S."/>
            <person name="Rossetti S."/>
            <person name="Lund Nielsen J."/>
            <person name="Tandoi V."/>
            <person name="James Seviour R."/>
            <person name="Nielsen P.H."/>
        </authorList>
    </citation>
    <scope>NUCLEOTIDE SEQUENCE [LARGE SCALE GENOMIC DNA]</scope>
    <source>
        <strain evidence="9 10">RN1</strain>
    </source>
</reference>
<dbReference type="HOGENOM" id="CLU_001042_2_0_11"/>
<dbReference type="GO" id="GO:0003677">
    <property type="term" value="F:DNA binding"/>
    <property type="evidence" value="ECO:0007669"/>
    <property type="project" value="UniProtKB-UniRule"/>
</dbReference>
<dbReference type="Proteomes" id="UP000018291">
    <property type="component" value="Unassembled WGS sequence"/>
</dbReference>
<dbReference type="Pfam" id="PF06470">
    <property type="entry name" value="SMC_hinge"/>
    <property type="match status" value="1"/>
</dbReference>
<dbReference type="InterPro" id="IPR011890">
    <property type="entry name" value="SMC_prok"/>
</dbReference>
<dbReference type="GO" id="GO:0016887">
    <property type="term" value="F:ATP hydrolysis activity"/>
    <property type="evidence" value="ECO:0007669"/>
    <property type="project" value="InterPro"/>
</dbReference>
<dbReference type="Gene3D" id="1.20.1060.20">
    <property type="match status" value="1"/>
</dbReference>
<dbReference type="PIRSF" id="PIRSF005719">
    <property type="entry name" value="SMC"/>
    <property type="match status" value="1"/>
</dbReference>
<dbReference type="FunFam" id="3.40.50.300:FF:000984">
    <property type="entry name" value="Chromosome partition protein Smc"/>
    <property type="match status" value="1"/>
</dbReference>
<accession>R4YZZ0</accession>
<keyword evidence="4 6" id="KW-0175">Coiled coil</keyword>
<evidence type="ECO:0000313" key="10">
    <source>
        <dbReference type="Proteomes" id="UP000018291"/>
    </source>
</evidence>
<comment type="function">
    <text evidence="6">Required for chromosome condensation and partitioning.</text>
</comment>
<keyword evidence="2 6" id="KW-0547">Nucleotide-binding</keyword>
<comment type="caution">
    <text evidence="9">The sequence shown here is derived from an EMBL/GenBank/DDBJ whole genome shotgun (WGS) entry which is preliminary data.</text>
</comment>
<feature type="region of interest" description="Disordered" evidence="7">
    <location>
        <begin position="688"/>
        <end position="715"/>
    </location>
</feature>
<comment type="similarity">
    <text evidence="6">Belongs to the SMC family.</text>
</comment>
<dbReference type="Pfam" id="PF02463">
    <property type="entry name" value="SMC_N"/>
    <property type="match status" value="1"/>
</dbReference>
<keyword evidence="5 6" id="KW-0238">DNA-binding</keyword>
<comment type="subcellular location">
    <subcellularLocation>
        <location evidence="6">Cytoplasm</location>
    </subcellularLocation>
</comment>
<dbReference type="SUPFAM" id="SSF52540">
    <property type="entry name" value="P-loop containing nucleoside triphosphate hydrolases"/>
    <property type="match status" value="1"/>
</dbReference>